<protein>
    <recommendedName>
        <fullName evidence="5">Putative pyruvate, phosphate dikinase regulatory protein</fullName>
        <shortName evidence="5">PPDK regulatory protein</shortName>
        <ecNumber evidence="5">2.7.11.32</ecNumber>
        <ecNumber evidence="5">2.7.4.27</ecNumber>
    </recommendedName>
</protein>
<dbReference type="AlphaFoldDB" id="A0A0F4KUK2"/>
<dbReference type="Proteomes" id="UP000033695">
    <property type="component" value="Unassembled WGS sequence"/>
</dbReference>
<evidence type="ECO:0000256" key="2">
    <source>
        <dbReference type="ARBA" id="ARBA00022679"/>
    </source>
</evidence>
<keyword evidence="2 5" id="KW-0808">Transferase</keyword>
<evidence type="ECO:0000256" key="4">
    <source>
        <dbReference type="ARBA" id="ARBA00022777"/>
    </source>
</evidence>
<dbReference type="InterPro" id="IPR005177">
    <property type="entry name" value="Kinase-pyrophosphorylase"/>
</dbReference>
<name>A0A0F4KUK2_9LACO</name>
<dbReference type="HAMAP" id="MF_00921">
    <property type="entry name" value="PDRP"/>
    <property type="match status" value="1"/>
</dbReference>
<sequence>MKQIVYALSDSSGETATIFSRSMIAQFPMLEIEQKRFSFIQNLQTLKEIFHQAKKDQAIVFYTLNNPEYDQMVKEITQSQQILAFDILNPYLKKIEAYTHQKASREIGAARKLSAQYFKRIKAIDFAAENDDGKNPKSILDADIVVLGVSRTSKTPLSFFLANKNYKVTNIPLVPSVEAPAELWQIDHKKIVGLTTNENILQKIRQERMLAYGLQATTNYSDTAKIHAELNYANSLYKKLNCLVINVANRSIEETAAIIENKLNFDKV</sequence>
<evidence type="ECO:0000313" key="6">
    <source>
        <dbReference type="EMBL" id="KJY48901.1"/>
    </source>
</evidence>
<evidence type="ECO:0000256" key="1">
    <source>
        <dbReference type="ARBA" id="ARBA00022527"/>
    </source>
</evidence>
<comment type="function">
    <text evidence="5">Bifunctional serine/threonine kinase and phosphorylase involved in the regulation of the pyruvate, phosphate dikinase (PPDK) by catalyzing its phosphorylation/dephosphorylation.</text>
</comment>
<dbReference type="GO" id="GO:0004674">
    <property type="term" value="F:protein serine/threonine kinase activity"/>
    <property type="evidence" value="ECO:0007669"/>
    <property type="project" value="UniProtKB-UniRule"/>
</dbReference>
<evidence type="ECO:0000256" key="5">
    <source>
        <dbReference type="HAMAP-Rule" id="MF_00921"/>
    </source>
</evidence>
<dbReference type="EC" id="2.7.11.32" evidence="5"/>
<keyword evidence="4 5" id="KW-0418">Kinase</keyword>
<dbReference type="PANTHER" id="PTHR31756:SF3">
    <property type="entry name" value="PYRUVATE, PHOSPHATE DIKINASE REGULATORY PROTEIN 1, CHLOROPLASTIC"/>
    <property type="match status" value="1"/>
</dbReference>
<dbReference type="GO" id="GO:0005524">
    <property type="term" value="F:ATP binding"/>
    <property type="evidence" value="ECO:0007669"/>
    <property type="project" value="InterPro"/>
</dbReference>
<dbReference type="Pfam" id="PF03618">
    <property type="entry name" value="Kinase-PPPase"/>
    <property type="match status" value="1"/>
</dbReference>
<dbReference type="STRING" id="1218508.JG29_07210"/>
<dbReference type="RefSeq" id="WP_045922570.1">
    <property type="nucleotide sequence ID" value="NZ_JAAEDY010000006.1"/>
</dbReference>
<dbReference type="HOGENOM" id="CLU_046206_2_1_9"/>
<dbReference type="NCBIfam" id="NF003742">
    <property type="entry name" value="PRK05339.1"/>
    <property type="match status" value="1"/>
</dbReference>
<dbReference type="PATRIC" id="fig|1218508.4.peg.739"/>
<evidence type="ECO:0000256" key="3">
    <source>
        <dbReference type="ARBA" id="ARBA00022741"/>
    </source>
</evidence>
<accession>A0A0F4KUK2</accession>
<dbReference type="InterPro" id="IPR026565">
    <property type="entry name" value="PPDK_reg"/>
</dbReference>
<reference evidence="6 7" key="1">
    <citation type="submission" date="2014-12" db="EMBL/GenBank/DDBJ databases">
        <title>Comparative genomics of the lactic acid bacteria isolated from the honey bee gut.</title>
        <authorList>
            <person name="Ellegaard K.M."/>
            <person name="Tamarit D."/>
            <person name="Javelind E."/>
            <person name="Olofsson T."/>
            <person name="Andersson S.G."/>
            <person name="Vasquez A."/>
        </authorList>
    </citation>
    <scope>NUCLEOTIDE SEQUENCE [LARGE SCALE GENOMIC DNA]</scope>
    <source>
        <strain evidence="6 7">Hon2</strain>
    </source>
</reference>
<feature type="binding site" evidence="5">
    <location>
        <begin position="148"/>
        <end position="155"/>
    </location>
    <ligand>
        <name>ADP</name>
        <dbReference type="ChEBI" id="CHEBI:456216"/>
    </ligand>
</feature>
<proteinExistence type="inferred from homology"/>
<dbReference type="GO" id="GO:0016776">
    <property type="term" value="F:phosphotransferase activity, phosphate group as acceptor"/>
    <property type="evidence" value="ECO:0007669"/>
    <property type="project" value="UniProtKB-UniRule"/>
</dbReference>
<comment type="caution">
    <text evidence="6">The sequence shown here is derived from an EMBL/GenBank/DDBJ whole genome shotgun (WGS) entry which is preliminary data.</text>
</comment>
<keyword evidence="3 5" id="KW-0547">Nucleotide-binding</keyword>
<comment type="similarity">
    <text evidence="5">Belongs to the pyruvate, phosphate/water dikinase regulatory protein family. PDRP subfamily.</text>
</comment>
<dbReference type="EC" id="2.7.4.27" evidence="5"/>
<evidence type="ECO:0000313" key="7">
    <source>
        <dbReference type="Proteomes" id="UP000033695"/>
    </source>
</evidence>
<comment type="catalytic activity">
    <reaction evidence="5">
        <text>N(tele)-phospho-L-histidyl/L-threonyl-[pyruvate, phosphate dikinase] + ADP = N(tele)-phospho-L-histidyl/O-phospho-L-threonyl-[pyruvate, phosphate dikinase] + AMP + H(+)</text>
        <dbReference type="Rhea" id="RHEA:43692"/>
        <dbReference type="Rhea" id="RHEA-COMP:10650"/>
        <dbReference type="Rhea" id="RHEA-COMP:10651"/>
        <dbReference type="ChEBI" id="CHEBI:15378"/>
        <dbReference type="ChEBI" id="CHEBI:30013"/>
        <dbReference type="ChEBI" id="CHEBI:61977"/>
        <dbReference type="ChEBI" id="CHEBI:83586"/>
        <dbReference type="ChEBI" id="CHEBI:456215"/>
        <dbReference type="ChEBI" id="CHEBI:456216"/>
        <dbReference type="EC" id="2.7.11.32"/>
    </reaction>
</comment>
<dbReference type="GO" id="GO:0043531">
    <property type="term" value="F:ADP binding"/>
    <property type="evidence" value="ECO:0007669"/>
    <property type="project" value="UniProtKB-UniRule"/>
</dbReference>
<keyword evidence="1 5" id="KW-0723">Serine/threonine-protein kinase</keyword>
<gene>
    <name evidence="6" type="ORF">JG29_07210</name>
</gene>
<dbReference type="OrthoDB" id="9782201at2"/>
<keyword evidence="7" id="KW-1185">Reference proteome</keyword>
<comment type="catalytic activity">
    <reaction evidence="5">
        <text>N(tele)-phospho-L-histidyl/O-phospho-L-threonyl-[pyruvate, phosphate dikinase] + phosphate + H(+) = N(tele)-phospho-L-histidyl/L-threonyl-[pyruvate, phosphate dikinase] + diphosphate</text>
        <dbReference type="Rhea" id="RHEA:43696"/>
        <dbReference type="Rhea" id="RHEA-COMP:10650"/>
        <dbReference type="Rhea" id="RHEA-COMP:10651"/>
        <dbReference type="ChEBI" id="CHEBI:15378"/>
        <dbReference type="ChEBI" id="CHEBI:30013"/>
        <dbReference type="ChEBI" id="CHEBI:33019"/>
        <dbReference type="ChEBI" id="CHEBI:43474"/>
        <dbReference type="ChEBI" id="CHEBI:61977"/>
        <dbReference type="ChEBI" id="CHEBI:83586"/>
        <dbReference type="EC" id="2.7.4.27"/>
    </reaction>
</comment>
<organism evidence="6 7">
    <name type="scientific">Bombilactobacillus mellis</name>
    <dbReference type="NCBI Taxonomy" id="1218508"/>
    <lineage>
        <taxon>Bacteria</taxon>
        <taxon>Bacillati</taxon>
        <taxon>Bacillota</taxon>
        <taxon>Bacilli</taxon>
        <taxon>Lactobacillales</taxon>
        <taxon>Lactobacillaceae</taxon>
        <taxon>Bombilactobacillus</taxon>
    </lineage>
</organism>
<dbReference type="EMBL" id="JXBZ01000007">
    <property type="protein sequence ID" value="KJY48901.1"/>
    <property type="molecule type" value="Genomic_DNA"/>
</dbReference>
<dbReference type="PANTHER" id="PTHR31756">
    <property type="entry name" value="PYRUVATE, PHOSPHATE DIKINASE REGULATORY PROTEIN 1, CHLOROPLASTIC"/>
    <property type="match status" value="1"/>
</dbReference>